<dbReference type="Gene3D" id="2.40.50.140">
    <property type="entry name" value="Nucleic acid-binding proteins"/>
    <property type="match status" value="1"/>
</dbReference>
<organism evidence="7 8">
    <name type="scientific">Berryella wangjianweii</name>
    <dbReference type="NCBI Taxonomy" id="2734634"/>
    <lineage>
        <taxon>Bacteria</taxon>
        <taxon>Bacillati</taxon>
        <taxon>Actinomycetota</taxon>
        <taxon>Coriobacteriia</taxon>
        <taxon>Eggerthellales</taxon>
        <taxon>Eggerthellaceae</taxon>
        <taxon>Berryella</taxon>
    </lineage>
</organism>
<dbReference type="PANTHER" id="PTHR11061">
    <property type="entry name" value="RNA M5U METHYLTRANSFERASE"/>
    <property type="match status" value="1"/>
</dbReference>
<dbReference type="Pfam" id="PF01938">
    <property type="entry name" value="TRAM"/>
    <property type="match status" value="1"/>
</dbReference>
<dbReference type="SUPFAM" id="SSF50249">
    <property type="entry name" value="Nucleic acid-binding proteins"/>
    <property type="match status" value="1"/>
</dbReference>
<dbReference type="InterPro" id="IPR012340">
    <property type="entry name" value="NA-bd_OB-fold"/>
</dbReference>
<feature type="binding site" evidence="4">
    <location>
        <position position="368"/>
    </location>
    <ligand>
        <name>S-adenosyl-L-methionine</name>
        <dbReference type="ChEBI" id="CHEBI:59789"/>
    </ligand>
</feature>
<comment type="similarity">
    <text evidence="4">Belongs to the class I-like SAM-binding methyltransferase superfamily. RNA M5U methyltransferase family.</text>
</comment>
<dbReference type="RefSeq" id="WP_173164302.1">
    <property type="nucleotide sequence ID" value="NZ_CP053716.1"/>
</dbReference>
<feature type="binding site" evidence="4">
    <location>
        <position position="325"/>
    </location>
    <ligand>
        <name>S-adenosyl-L-methionine</name>
        <dbReference type="ChEBI" id="CHEBI:59789"/>
    </ligand>
</feature>
<dbReference type="SUPFAM" id="SSF53335">
    <property type="entry name" value="S-adenosyl-L-methionine-dependent methyltransferases"/>
    <property type="match status" value="1"/>
</dbReference>
<dbReference type="InterPro" id="IPR030390">
    <property type="entry name" value="MeTrfase_TrmA_AS"/>
</dbReference>
<dbReference type="InterPro" id="IPR029063">
    <property type="entry name" value="SAM-dependent_MTases_sf"/>
</dbReference>
<evidence type="ECO:0000256" key="2">
    <source>
        <dbReference type="ARBA" id="ARBA00022679"/>
    </source>
</evidence>
<feature type="domain" description="TRAM" evidence="6">
    <location>
        <begin position="1"/>
        <end position="55"/>
    </location>
</feature>
<dbReference type="PROSITE" id="PS01231">
    <property type="entry name" value="TRMA_2"/>
    <property type="match status" value="1"/>
</dbReference>
<dbReference type="AlphaFoldDB" id="A0A6M8IZZ1"/>
<evidence type="ECO:0000256" key="3">
    <source>
        <dbReference type="ARBA" id="ARBA00022691"/>
    </source>
</evidence>
<keyword evidence="8" id="KW-1185">Reference proteome</keyword>
<feature type="binding site" evidence="4">
    <location>
        <position position="275"/>
    </location>
    <ligand>
        <name>S-adenosyl-L-methionine</name>
        <dbReference type="ChEBI" id="CHEBI:59789"/>
    </ligand>
</feature>
<dbReference type="EC" id="2.1.1.190" evidence="7"/>
<keyword evidence="2 4" id="KW-0808">Transferase</keyword>
<evidence type="ECO:0000313" key="8">
    <source>
        <dbReference type="Proteomes" id="UP000503297"/>
    </source>
</evidence>
<name>A0A6M8IZZ1_9ACTN</name>
<dbReference type="GO" id="GO:0070475">
    <property type="term" value="P:rRNA base methylation"/>
    <property type="evidence" value="ECO:0007669"/>
    <property type="project" value="TreeGrafter"/>
</dbReference>
<keyword evidence="1 4" id="KW-0489">Methyltransferase</keyword>
<keyword evidence="3 4" id="KW-0949">S-adenosyl-L-methionine</keyword>
<sequence length="439" mass="47337">MEHTVTLERLSYGPDAVGHLPSGKTVFVPQGAPGDVVVVEVVDDRASYARARLVKVVEPSPDRVTPESPYDQVTGAAPWQHIAYEAQLGAKRACVVDQLARTAHLDPARADEMVMPCLPSKRTWGYRNKIEMAAELDPQGRLVMGYRDAQDGRLAPVEQTLLAHKAVQKVPKSLRGALRFVIGQQDLGIHRVGVRHSLATGEMEVAIWTRPGGFPRALVAKTVSDACKATSIVRVLADEGPARKIKGVETLAGRGYWRERVGDFEFSTRAPSFFQVNTAQAARMVETALQMLGRVDGAVVADLYAGGGTFSIPLAAAGADVVAVEAASSSVRDLRFNADLNGVFVDVLGGDAARELEGLGDLDALVVDPPRAGLAPEVPALIAKAAPLRVVYVSCDPATWARDVARFEQQGYRLVRAQPVDVFPQTFHVETVSLLERVR</sequence>
<dbReference type="GO" id="GO:0070041">
    <property type="term" value="F:rRNA (uridine-C5-)-methyltransferase activity"/>
    <property type="evidence" value="ECO:0007669"/>
    <property type="project" value="TreeGrafter"/>
</dbReference>
<dbReference type="Gene3D" id="2.40.50.1070">
    <property type="match status" value="1"/>
</dbReference>
<evidence type="ECO:0000256" key="1">
    <source>
        <dbReference type="ARBA" id="ARBA00022603"/>
    </source>
</evidence>
<dbReference type="PROSITE" id="PS51687">
    <property type="entry name" value="SAM_MT_RNA_M5U"/>
    <property type="match status" value="1"/>
</dbReference>
<dbReference type="PANTHER" id="PTHR11061:SF30">
    <property type="entry name" value="TRNA (URACIL(54)-C(5))-METHYLTRANSFERASE"/>
    <property type="match status" value="1"/>
</dbReference>
<dbReference type="Gene3D" id="3.40.50.150">
    <property type="entry name" value="Vaccinia Virus protein VP39"/>
    <property type="match status" value="1"/>
</dbReference>
<dbReference type="PROSITE" id="PS01230">
    <property type="entry name" value="TRMA_1"/>
    <property type="match status" value="1"/>
</dbReference>
<dbReference type="KEGG" id="bwa:HLV38_03445"/>
<evidence type="ECO:0000256" key="5">
    <source>
        <dbReference type="PROSITE-ProRule" id="PRU10015"/>
    </source>
</evidence>
<feature type="active site" description="Nucleophile" evidence="4">
    <location>
        <position position="395"/>
    </location>
</feature>
<dbReference type="NCBIfam" id="TIGR00479">
    <property type="entry name" value="rumA"/>
    <property type="match status" value="1"/>
</dbReference>
<dbReference type="InterPro" id="IPR010280">
    <property type="entry name" value="U5_MeTrfase_fam"/>
</dbReference>
<dbReference type="PROSITE" id="PS50926">
    <property type="entry name" value="TRAM"/>
    <property type="match status" value="1"/>
</dbReference>
<gene>
    <name evidence="7" type="primary">rlmD</name>
    <name evidence="7" type="ORF">HLV38_03445</name>
</gene>
<evidence type="ECO:0000256" key="4">
    <source>
        <dbReference type="PROSITE-ProRule" id="PRU01024"/>
    </source>
</evidence>
<dbReference type="InterPro" id="IPR002792">
    <property type="entry name" value="TRAM_dom"/>
</dbReference>
<dbReference type="EMBL" id="CP053716">
    <property type="protein sequence ID" value="QKF07280.1"/>
    <property type="molecule type" value="Genomic_DNA"/>
</dbReference>
<reference evidence="8" key="1">
    <citation type="submission" date="2020-05" db="EMBL/GenBank/DDBJ databases">
        <title>Novel species in genus Nocardioides.</title>
        <authorList>
            <person name="Zhang G."/>
        </authorList>
    </citation>
    <scope>NUCLEOTIDE SEQUENCE [LARGE SCALE GENOMIC DNA]</scope>
    <source>
        <strain evidence="8">zg-1050</strain>
    </source>
</reference>
<dbReference type="InterPro" id="IPR030391">
    <property type="entry name" value="MeTrfase_TrmA_CS"/>
</dbReference>
<feature type="active site" evidence="5">
    <location>
        <position position="395"/>
    </location>
</feature>
<feature type="binding site" evidence="4">
    <location>
        <position position="304"/>
    </location>
    <ligand>
        <name>S-adenosyl-L-methionine</name>
        <dbReference type="ChEBI" id="CHEBI:59789"/>
    </ligand>
</feature>
<dbReference type="Pfam" id="PF05958">
    <property type="entry name" value="tRNA_U5-meth_tr"/>
    <property type="match status" value="2"/>
</dbReference>
<protein>
    <submittedName>
        <fullName evidence="7">23S rRNA (Uracil(1939)-C(5))-methyltransferase RlmD</fullName>
        <ecNumber evidence="7">2.1.1.190</ecNumber>
    </submittedName>
</protein>
<evidence type="ECO:0000313" key="7">
    <source>
        <dbReference type="EMBL" id="QKF07280.1"/>
    </source>
</evidence>
<accession>A0A6M8IZZ1</accession>
<dbReference type="Proteomes" id="UP000503297">
    <property type="component" value="Chromosome"/>
</dbReference>
<evidence type="ECO:0000259" key="6">
    <source>
        <dbReference type="PROSITE" id="PS50926"/>
    </source>
</evidence>
<proteinExistence type="inferred from homology"/>